<dbReference type="STRING" id="797209.GCA_000376445_00990"/>
<evidence type="ECO:0000256" key="1">
    <source>
        <dbReference type="ARBA" id="ARBA00023015"/>
    </source>
</evidence>
<keyword evidence="1" id="KW-0805">Transcription regulation</keyword>
<sequence>MVTEPHERTEQQHETLRSAMDRGYYEIPRRMTTTDLAEELGVSHQAVSERLRRGHRCLVEHGLPTPRK</sequence>
<dbReference type="eggNOG" id="arCOG02280">
    <property type="taxonomic scope" value="Archaea"/>
</dbReference>
<dbReference type="EMBL" id="FRAN01000002">
    <property type="protein sequence ID" value="SHK43651.1"/>
    <property type="molecule type" value="Genomic_DNA"/>
</dbReference>
<organism evidence="5 7">
    <name type="scientific">Haladaptatus paucihalophilus DX253</name>
    <dbReference type="NCBI Taxonomy" id="797209"/>
    <lineage>
        <taxon>Archaea</taxon>
        <taxon>Methanobacteriati</taxon>
        <taxon>Methanobacteriota</taxon>
        <taxon>Stenosarchaea group</taxon>
        <taxon>Halobacteria</taxon>
        <taxon>Halobacteriales</taxon>
        <taxon>Haladaptataceae</taxon>
        <taxon>Haladaptatus</taxon>
    </lineage>
</organism>
<evidence type="ECO:0000313" key="8">
    <source>
        <dbReference type="Proteomes" id="UP000184203"/>
    </source>
</evidence>
<dbReference type="AlphaFoldDB" id="E7QQ04"/>
<evidence type="ECO:0000313" key="5">
    <source>
        <dbReference type="EMBL" id="EFW93068.1"/>
    </source>
</evidence>
<evidence type="ECO:0000313" key="7">
    <source>
        <dbReference type="Proteomes" id="UP000003751"/>
    </source>
</evidence>
<dbReference type="PATRIC" id="fig|797209.4.peg.865"/>
<dbReference type="OrthoDB" id="51502at2157"/>
<reference evidence="6" key="2">
    <citation type="submission" date="2016-11" db="EMBL/GenBank/DDBJ databases">
        <authorList>
            <person name="Jaros S."/>
            <person name="Januszkiewicz K."/>
            <person name="Wedrychowicz H."/>
        </authorList>
    </citation>
    <scope>NUCLEOTIDE SEQUENCE [LARGE SCALE GENOMIC DNA]</scope>
    <source>
        <strain evidence="6">DX253</strain>
    </source>
</reference>
<protein>
    <submittedName>
        <fullName evidence="5 6">DNA binding domain-containing protein</fullName>
    </submittedName>
</protein>
<evidence type="ECO:0000256" key="3">
    <source>
        <dbReference type="SAM" id="MobiDB-lite"/>
    </source>
</evidence>
<dbReference type="SUPFAM" id="SSF88659">
    <property type="entry name" value="Sigma3 and sigma4 domains of RNA polymerase sigma factors"/>
    <property type="match status" value="1"/>
</dbReference>
<dbReference type="PANTHER" id="PTHR34236:SF1">
    <property type="entry name" value="DIMETHYL SULFOXIDE REDUCTASE TRANSCRIPTIONAL ACTIVATOR"/>
    <property type="match status" value="1"/>
</dbReference>
<gene>
    <name evidence="6" type="ORF">SAMN05444342_1258</name>
    <name evidence="5" type="ORF">ZOD2009_04372</name>
</gene>
<feature type="region of interest" description="Disordered" evidence="3">
    <location>
        <begin position="1"/>
        <end position="22"/>
    </location>
</feature>
<dbReference type="PANTHER" id="PTHR34236">
    <property type="entry name" value="DIMETHYL SULFOXIDE REDUCTASE TRANSCRIPTIONAL ACTIVATOR"/>
    <property type="match status" value="1"/>
</dbReference>
<name>E7QQ04_HALPU</name>
<evidence type="ECO:0000256" key="2">
    <source>
        <dbReference type="ARBA" id="ARBA00023163"/>
    </source>
</evidence>
<dbReference type="InterPro" id="IPR007050">
    <property type="entry name" value="HTH_bacterioopsin"/>
</dbReference>
<feature type="domain" description="HTH bat-type" evidence="4">
    <location>
        <begin position="9"/>
        <end position="58"/>
    </location>
</feature>
<dbReference type="InterPro" id="IPR013324">
    <property type="entry name" value="RNA_pol_sigma_r3/r4-like"/>
</dbReference>
<reference evidence="8" key="3">
    <citation type="submission" date="2016-11" db="EMBL/GenBank/DDBJ databases">
        <authorList>
            <person name="Varghese N."/>
            <person name="Submissions S."/>
        </authorList>
    </citation>
    <scope>NUCLEOTIDE SEQUENCE [LARGE SCALE GENOMIC DNA]</scope>
    <source>
        <strain evidence="8">DX253</strain>
    </source>
</reference>
<proteinExistence type="predicted"/>
<accession>E7QQ04</accession>
<evidence type="ECO:0000313" key="6">
    <source>
        <dbReference type="EMBL" id="SHK43651.1"/>
    </source>
</evidence>
<evidence type="ECO:0000259" key="4">
    <source>
        <dbReference type="Pfam" id="PF04967"/>
    </source>
</evidence>
<keyword evidence="2" id="KW-0804">Transcription</keyword>
<keyword evidence="8" id="KW-1185">Reference proteome</keyword>
<dbReference type="InterPro" id="IPR036388">
    <property type="entry name" value="WH-like_DNA-bd_sf"/>
</dbReference>
<dbReference type="Proteomes" id="UP000003751">
    <property type="component" value="Unassembled WGS sequence"/>
</dbReference>
<dbReference type="EMBL" id="AEMG01000004">
    <property type="protein sequence ID" value="EFW93068.1"/>
    <property type="molecule type" value="Genomic_DNA"/>
</dbReference>
<dbReference type="RefSeq" id="WP_007977413.1">
    <property type="nucleotide sequence ID" value="NZ_AEMG01000004.1"/>
</dbReference>
<dbReference type="Gene3D" id="1.10.10.10">
    <property type="entry name" value="Winged helix-like DNA-binding domain superfamily/Winged helix DNA-binding domain"/>
    <property type="match status" value="1"/>
</dbReference>
<dbReference type="Pfam" id="PF04967">
    <property type="entry name" value="HTH_10"/>
    <property type="match status" value="1"/>
</dbReference>
<dbReference type="Proteomes" id="UP000184203">
    <property type="component" value="Unassembled WGS sequence"/>
</dbReference>
<reference evidence="5 7" key="1">
    <citation type="journal article" date="2014" name="ISME J.">
        <title>Trehalose/2-sulfotrehalose biosynthesis and glycine-betaine uptake are widely spread mechanisms for osmoadaptation in the Halobacteriales.</title>
        <authorList>
            <person name="Youssef N.H."/>
            <person name="Savage-Ashlock K.N."/>
            <person name="McCully A.L."/>
            <person name="Luedtke B."/>
            <person name="Shaw E.I."/>
            <person name="Hoff W.D."/>
            <person name="Elshahed M.S."/>
        </authorList>
    </citation>
    <scope>NUCLEOTIDE SEQUENCE [LARGE SCALE GENOMIC DNA]</scope>
    <source>
        <strain evidence="5 7">DX253</strain>
    </source>
</reference>